<comment type="subcellular location">
    <subcellularLocation>
        <location evidence="2">Mitochondrion</location>
    </subcellularLocation>
</comment>
<dbReference type="HAMAP" id="MF_01107">
    <property type="entry name" value="ArgD_aminotrans_3"/>
    <property type="match status" value="1"/>
</dbReference>
<dbReference type="PIRSF" id="PIRSF000521">
    <property type="entry name" value="Transaminase_4ab_Lys_Orn"/>
    <property type="match status" value="1"/>
</dbReference>
<dbReference type="InterPro" id="IPR050103">
    <property type="entry name" value="Class-III_PLP-dep_AT"/>
</dbReference>
<dbReference type="Gene3D" id="3.40.640.10">
    <property type="entry name" value="Type I PLP-dependent aspartate aminotransferase-like (Major domain)"/>
    <property type="match status" value="1"/>
</dbReference>
<dbReference type="InterPro" id="IPR015422">
    <property type="entry name" value="PyrdxlP-dep_Trfase_small"/>
</dbReference>
<dbReference type="CDD" id="cd00610">
    <property type="entry name" value="OAT_like"/>
    <property type="match status" value="1"/>
</dbReference>
<dbReference type="GO" id="GO:0005759">
    <property type="term" value="C:mitochondrial matrix"/>
    <property type="evidence" value="ECO:0007669"/>
    <property type="project" value="TreeGrafter"/>
</dbReference>
<dbReference type="AlphaFoldDB" id="A0A9W7ZN62"/>
<dbReference type="InterPro" id="IPR004636">
    <property type="entry name" value="AcOrn/SuccOrn_fam"/>
</dbReference>
<dbReference type="PANTHER" id="PTHR11986:SF79">
    <property type="entry name" value="ACETYLORNITHINE AMINOTRANSFERASE, MITOCHONDRIAL"/>
    <property type="match status" value="1"/>
</dbReference>
<evidence type="ECO:0000256" key="8">
    <source>
        <dbReference type="ARBA" id="ARBA00022679"/>
    </source>
</evidence>
<keyword evidence="9 10" id="KW-0663">Pyridoxal phosphate</keyword>
<dbReference type="PROSITE" id="PS00600">
    <property type="entry name" value="AA_TRANSFER_CLASS_3"/>
    <property type="match status" value="1"/>
</dbReference>
<keyword evidence="7" id="KW-0028">Amino-acid biosynthesis</keyword>
<dbReference type="InterPro" id="IPR005814">
    <property type="entry name" value="Aminotrans_3"/>
</dbReference>
<proteinExistence type="inferred from homology"/>
<evidence type="ECO:0000256" key="10">
    <source>
        <dbReference type="RuleBase" id="RU003560"/>
    </source>
</evidence>
<evidence type="ECO:0000256" key="1">
    <source>
        <dbReference type="ARBA" id="ARBA00001933"/>
    </source>
</evidence>
<evidence type="ECO:0000313" key="13">
    <source>
        <dbReference type="Proteomes" id="UP001150569"/>
    </source>
</evidence>
<evidence type="ECO:0000256" key="11">
    <source>
        <dbReference type="SAM" id="MobiDB-lite"/>
    </source>
</evidence>
<feature type="region of interest" description="Disordered" evidence="11">
    <location>
        <begin position="42"/>
        <end position="63"/>
    </location>
</feature>
<dbReference type="Pfam" id="PF00202">
    <property type="entry name" value="Aminotran_3"/>
    <property type="match status" value="1"/>
</dbReference>
<comment type="similarity">
    <text evidence="4 10">Belongs to the class-III pyridoxal-phosphate-dependent aminotransferase family.</text>
</comment>
<dbReference type="PANTHER" id="PTHR11986">
    <property type="entry name" value="AMINOTRANSFERASE CLASS III"/>
    <property type="match status" value="1"/>
</dbReference>
<dbReference type="GO" id="GO:0030170">
    <property type="term" value="F:pyridoxal phosphate binding"/>
    <property type="evidence" value="ECO:0007669"/>
    <property type="project" value="InterPro"/>
</dbReference>
<dbReference type="FunFam" id="3.40.640.10:FF:000004">
    <property type="entry name" value="Acetylornithine aminotransferase"/>
    <property type="match status" value="1"/>
</dbReference>
<reference evidence="12" key="1">
    <citation type="submission" date="2022-07" db="EMBL/GenBank/DDBJ databases">
        <title>Phylogenomic reconstructions and comparative analyses of Kickxellomycotina fungi.</title>
        <authorList>
            <person name="Reynolds N.K."/>
            <person name="Stajich J.E."/>
            <person name="Barry K."/>
            <person name="Grigoriev I.V."/>
            <person name="Crous P."/>
            <person name="Smith M.E."/>
        </authorList>
    </citation>
    <scope>NUCLEOTIDE SEQUENCE</scope>
    <source>
        <strain evidence="12">RSA 861</strain>
    </source>
</reference>
<accession>A0A9W7ZN62</accession>
<evidence type="ECO:0000256" key="9">
    <source>
        <dbReference type="ARBA" id="ARBA00022898"/>
    </source>
</evidence>
<dbReference type="Gene3D" id="3.90.1150.10">
    <property type="entry name" value="Aspartate Aminotransferase, domain 1"/>
    <property type="match status" value="1"/>
</dbReference>
<dbReference type="OrthoDB" id="5419315at2759"/>
<organism evidence="12 13">
    <name type="scientific">Tieghemiomyces parasiticus</name>
    <dbReference type="NCBI Taxonomy" id="78921"/>
    <lineage>
        <taxon>Eukaryota</taxon>
        <taxon>Fungi</taxon>
        <taxon>Fungi incertae sedis</taxon>
        <taxon>Zoopagomycota</taxon>
        <taxon>Kickxellomycotina</taxon>
        <taxon>Dimargaritomycetes</taxon>
        <taxon>Dimargaritales</taxon>
        <taxon>Dimargaritaceae</taxon>
        <taxon>Tieghemiomyces</taxon>
    </lineage>
</organism>
<name>A0A9W7ZN62_9FUNG</name>
<evidence type="ECO:0000313" key="12">
    <source>
        <dbReference type="EMBL" id="KAJ1909131.1"/>
    </source>
</evidence>
<dbReference type="EC" id="2.6.1.11" evidence="5"/>
<evidence type="ECO:0000256" key="5">
    <source>
        <dbReference type="ARBA" id="ARBA00012919"/>
    </source>
</evidence>
<evidence type="ECO:0000256" key="3">
    <source>
        <dbReference type="ARBA" id="ARBA00005024"/>
    </source>
</evidence>
<keyword evidence="13" id="KW-1185">Reference proteome</keyword>
<protein>
    <recommendedName>
        <fullName evidence="5">acetylornithine transaminase</fullName>
        <ecNumber evidence="5">2.6.1.11</ecNumber>
    </recommendedName>
</protein>
<dbReference type="GO" id="GO:0042802">
    <property type="term" value="F:identical protein binding"/>
    <property type="evidence" value="ECO:0007669"/>
    <property type="project" value="TreeGrafter"/>
</dbReference>
<dbReference type="NCBIfam" id="TIGR00707">
    <property type="entry name" value="argD"/>
    <property type="match status" value="1"/>
</dbReference>
<feature type="compositionally biased region" description="Low complexity" evidence="11">
    <location>
        <begin position="42"/>
        <end position="61"/>
    </location>
</feature>
<keyword evidence="8 12" id="KW-0808">Transferase</keyword>
<dbReference type="GO" id="GO:0003992">
    <property type="term" value="F:N2-acetyl-L-ornithine:2-oxoglutarate 5-aminotransferase activity"/>
    <property type="evidence" value="ECO:0007669"/>
    <property type="project" value="UniProtKB-EC"/>
</dbReference>
<dbReference type="InterPro" id="IPR049704">
    <property type="entry name" value="Aminotrans_3_PPA_site"/>
</dbReference>
<keyword evidence="6 12" id="KW-0032">Aminotransferase</keyword>
<dbReference type="InterPro" id="IPR015421">
    <property type="entry name" value="PyrdxlP-dep_Trfase_major"/>
</dbReference>
<dbReference type="EMBL" id="JANBPT010001258">
    <property type="protein sequence ID" value="KAJ1909131.1"/>
    <property type="molecule type" value="Genomic_DNA"/>
</dbReference>
<evidence type="ECO:0000256" key="7">
    <source>
        <dbReference type="ARBA" id="ARBA00022605"/>
    </source>
</evidence>
<evidence type="ECO:0000256" key="2">
    <source>
        <dbReference type="ARBA" id="ARBA00004173"/>
    </source>
</evidence>
<sequence length="504" mass="53714">MLSRRLFTRTQIALARSAARTGSARAPLATSNLAARRALHATPAARADTTARTTTSSLTHADTAASAETRATIDRFQRYTLGTYVRPPLVLTHGEGCWVFDSDGRKFLDFTAGIAVNALGHADPEVARILHHQAQRMVHMSNLYHNEWAGELAEALVESTIAAEQARSTAPAAVGEGASASTATFHPSKVFFANSGTEANEGALKFAKKYGNLQREAHPDRYPQGKHEVLAFSRGFHGRSMGALSATAAPAYQTPFQPLVPGFTHTPYNNVAAAEAAIHEGTCAVIVEPIQGEGGVHMATPEFLQALRRRCDAVGALLIYDEIQCGLGRTGQLWGFQHYPADCRPDLVTMAKPLANGIPIGAVLLTDETAAKINPGDHGTTFGGNPLACRVGLHVLQRIRQPEFLAQVRATGAHLKAQAEGQLQQAFPDLVTGVRGVGMMVGIQLSCNPAPLVDLARERGLLIITAGGNTVRLVPSLTLTADEADQGIRILADSLRAFQAQQTP</sequence>
<gene>
    <name evidence="12" type="primary">ARG8_3</name>
    <name evidence="12" type="ORF">IWQ60_011340</name>
</gene>
<dbReference type="InterPro" id="IPR015424">
    <property type="entry name" value="PyrdxlP-dep_Trfase"/>
</dbReference>
<comment type="pathway">
    <text evidence="3">Amino-acid biosynthesis; L-arginine biosynthesis; N(2)-acetyl-L-ornithine from L-glutamate: step 4/4.</text>
</comment>
<dbReference type="GO" id="GO:0006526">
    <property type="term" value="P:L-arginine biosynthetic process"/>
    <property type="evidence" value="ECO:0007669"/>
    <property type="project" value="UniProtKB-ARBA"/>
</dbReference>
<comment type="cofactor">
    <cofactor evidence="1">
        <name>pyridoxal 5'-phosphate</name>
        <dbReference type="ChEBI" id="CHEBI:597326"/>
    </cofactor>
</comment>
<dbReference type="Proteomes" id="UP001150569">
    <property type="component" value="Unassembled WGS sequence"/>
</dbReference>
<evidence type="ECO:0000256" key="6">
    <source>
        <dbReference type="ARBA" id="ARBA00022576"/>
    </source>
</evidence>
<dbReference type="SUPFAM" id="SSF53383">
    <property type="entry name" value="PLP-dependent transferases"/>
    <property type="match status" value="1"/>
</dbReference>
<evidence type="ECO:0000256" key="4">
    <source>
        <dbReference type="ARBA" id="ARBA00008954"/>
    </source>
</evidence>
<comment type="caution">
    <text evidence="12">The sequence shown here is derived from an EMBL/GenBank/DDBJ whole genome shotgun (WGS) entry which is preliminary data.</text>
</comment>